<keyword evidence="1" id="KW-0175">Coiled coil</keyword>
<evidence type="ECO:0000256" key="1">
    <source>
        <dbReference type="SAM" id="Coils"/>
    </source>
</evidence>
<accession>A0A699SPS8</accession>
<feature type="non-terminal residue" evidence="2">
    <location>
        <position position="1"/>
    </location>
</feature>
<organism evidence="2">
    <name type="scientific">Tanacetum cinerariifolium</name>
    <name type="common">Dalmatian daisy</name>
    <name type="synonym">Chrysanthemum cinerariifolium</name>
    <dbReference type="NCBI Taxonomy" id="118510"/>
    <lineage>
        <taxon>Eukaryota</taxon>
        <taxon>Viridiplantae</taxon>
        <taxon>Streptophyta</taxon>
        <taxon>Embryophyta</taxon>
        <taxon>Tracheophyta</taxon>
        <taxon>Spermatophyta</taxon>
        <taxon>Magnoliopsida</taxon>
        <taxon>eudicotyledons</taxon>
        <taxon>Gunneridae</taxon>
        <taxon>Pentapetalae</taxon>
        <taxon>asterids</taxon>
        <taxon>campanulids</taxon>
        <taxon>Asterales</taxon>
        <taxon>Asteraceae</taxon>
        <taxon>Asteroideae</taxon>
        <taxon>Anthemideae</taxon>
        <taxon>Anthemidinae</taxon>
        <taxon>Tanacetum</taxon>
    </lineage>
</organism>
<gene>
    <name evidence="2" type="ORF">Tci_871864</name>
</gene>
<dbReference type="EMBL" id="BKCJ011181410">
    <property type="protein sequence ID" value="GFC99894.1"/>
    <property type="molecule type" value="Genomic_DNA"/>
</dbReference>
<sequence length="102" mass="11802">EYKEREVKYIETIRTLEMNKEYNIGKIEKLTSEVETLQEEKDVVDGKLARLLKSSKDLENIIESQRSEKVKEGVGYNAVPPLAADLYLSPKKIYHGLVYQNL</sequence>
<protein>
    <submittedName>
        <fullName evidence="2">Uncharacterized protein</fullName>
    </submittedName>
</protein>
<name>A0A699SPS8_TANCI</name>
<comment type="caution">
    <text evidence="2">The sequence shown here is derived from an EMBL/GenBank/DDBJ whole genome shotgun (WGS) entry which is preliminary data.</text>
</comment>
<dbReference type="AlphaFoldDB" id="A0A699SPS8"/>
<reference evidence="2" key="1">
    <citation type="journal article" date="2019" name="Sci. Rep.">
        <title>Draft genome of Tanacetum cinerariifolium, the natural source of mosquito coil.</title>
        <authorList>
            <person name="Yamashiro T."/>
            <person name="Shiraishi A."/>
            <person name="Satake H."/>
            <person name="Nakayama K."/>
        </authorList>
    </citation>
    <scope>NUCLEOTIDE SEQUENCE</scope>
</reference>
<proteinExistence type="predicted"/>
<evidence type="ECO:0000313" key="2">
    <source>
        <dbReference type="EMBL" id="GFC99894.1"/>
    </source>
</evidence>
<feature type="coiled-coil region" evidence="1">
    <location>
        <begin position="27"/>
        <end position="68"/>
    </location>
</feature>